<keyword evidence="3" id="KW-1185">Reference proteome</keyword>
<evidence type="ECO:0000313" key="3">
    <source>
        <dbReference type="Proteomes" id="UP000480185"/>
    </source>
</evidence>
<name>A0A6G1X686_9BACI</name>
<keyword evidence="1" id="KW-0472">Membrane</keyword>
<keyword evidence="1" id="KW-0812">Transmembrane</keyword>
<evidence type="ECO:0000313" key="2">
    <source>
        <dbReference type="EMBL" id="MRG86513.1"/>
    </source>
</evidence>
<sequence>MVANQQRNWLPIVASVGIGAAAYYSMKRGSGMGNLVQKFGPLMTGMGGQNQSQQNQQTSQLQ</sequence>
<comment type="caution">
    <text evidence="2">The sequence shown here is derived from an EMBL/GenBank/DDBJ whole genome shotgun (WGS) entry which is preliminary data.</text>
</comment>
<gene>
    <name evidence="2" type="ORF">GH754_09240</name>
</gene>
<evidence type="ECO:0000256" key="1">
    <source>
        <dbReference type="SAM" id="Phobius"/>
    </source>
</evidence>
<keyword evidence="1" id="KW-1133">Transmembrane helix</keyword>
<dbReference type="EMBL" id="WJNH01000005">
    <property type="protein sequence ID" value="MRG86513.1"/>
    <property type="molecule type" value="Genomic_DNA"/>
</dbReference>
<proteinExistence type="predicted"/>
<dbReference type="Proteomes" id="UP000480185">
    <property type="component" value="Unassembled WGS sequence"/>
</dbReference>
<protein>
    <submittedName>
        <fullName evidence="2">Uncharacterized protein</fullName>
    </submittedName>
</protein>
<accession>A0A6G1X686</accession>
<feature type="transmembrane region" description="Helical" evidence="1">
    <location>
        <begin position="6"/>
        <end position="24"/>
    </location>
</feature>
<dbReference type="AlphaFoldDB" id="A0A6G1X686"/>
<reference evidence="2 3" key="1">
    <citation type="submission" date="2019-11" db="EMBL/GenBank/DDBJ databases">
        <authorList>
            <person name="Li J."/>
        </authorList>
    </citation>
    <scope>NUCLEOTIDE SEQUENCE [LARGE SCALE GENOMIC DNA]</scope>
    <source>
        <strain evidence="2 3">J4</strain>
    </source>
</reference>
<organism evidence="2 3">
    <name type="scientific">Salinibacillus xinjiangensis</name>
    <dbReference type="NCBI Taxonomy" id="1229268"/>
    <lineage>
        <taxon>Bacteria</taxon>
        <taxon>Bacillati</taxon>
        <taxon>Bacillota</taxon>
        <taxon>Bacilli</taxon>
        <taxon>Bacillales</taxon>
        <taxon>Bacillaceae</taxon>
        <taxon>Salinibacillus</taxon>
    </lineage>
</organism>
<dbReference type="OrthoDB" id="2991071at2"/>